<gene>
    <name evidence="8" type="ORF">ElP_58910</name>
</gene>
<proteinExistence type="predicted"/>
<evidence type="ECO:0000256" key="1">
    <source>
        <dbReference type="ARBA" id="ARBA00003810"/>
    </source>
</evidence>
<evidence type="ECO:0000256" key="3">
    <source>
        <dbReference type="ARBA" id="ARBA00023239"/>
    </source>
</evidence>
<accession>A0A518HAR7</accession>
<feature type="active site" description="Proton acceptor" evidence="7">
    <location>
        <position position="99"/>
    </location>
</feature>
<evidence type="ECO:0000256" key="2">
    <source>
        <dbReference type="ARBA" id="ARBA00012553"/>
    </source>
</evidence>
<feature type="active site" description="Schiff-base intermediate with substrate" evidence="7">
    <location>
        <position position="43"/>
    </location>
</feature>
<name>A0A518HAR7_9BACT</name>
<keyword evidence="3" id="KW-0456">Lyase</keyword>
<protein>
    <recommendedName>
        <fullName evidence="2">(5-formylfuran-3-yl)methyl phosphate synthase</fullName>
        <ecNumber evidence="2">4.2.3.153</ecNumber>
    </recommendedName>
    <alternativeName>
        <fullName evidence="5">4-(hydroxymethyl)-2-furancarboxaldehyde-phosphate synthase</fullName>
    </alternativeName>
</protein>
<reference evidence="8 9" key="1">
    <citation type="submission" date="2019-02" db="EMBL/GenBank/DDBJ databases">
        <title>Deep-cultivation of Planctomycetes and their phenomic and genomic characterization uncovers novel biology.</title>
        <authorList>
            <person name="Wiegand S."/>
            <person name="Jogler M."/>
            <person name="Boedeker C."/>
            <person name="Pinto D."/>
            <person name="Vollmers J."/>
            <person name="Rivas-Marin E."/>
            <person name="Kohn T."/>
            <person name="Peeters S.H."/>
            <person name="Heuer A."/>
            <person name="Rast P."/>
            <person name="Oberbeckmann S."/>
            <person name="Bunk B."/>
            <person name="Jeske O."/>
            <person name="Meyerdierks A."/>
            <person name="Storesund J.E."/>
            <person name="Kallscheuer N."/>
            <person name="Luecker S."/>
            <person name="Lage O.M."/>
            <person name="Pohl T."/>
            <person name="Merkel B.J."/>
            <person name="Hornburger P."/>
            <person name="Mueller R.-W."/>
            <person name="Bruemmer F."/>
            <person name="Labrenz M."/>
            <person name="Spormann A.M."/>
            <person name="Op den Camp H."/>
            <person name="Overmann J."/>
            <person name="Amann R."/>
            <person name="Jetten M.S.M."/>
            <person name="Mascher T."/>
            <person name="Medema M.H."/>
            <person name="Devos D.P."/>
            <person name="Kaster A.-K."/>
            <person name="Ovreas L."/>
            <person name="Rohde M."/>
            <person name="Galperin M.Y."/>
            <person name="Jogler C."/>
        </authorList>
    </citation>
    <scope>NUCLEOTIDE SEQUENCE [LARGE SCALE GENOMIC DNA]</scope>
    <source>
        <strain evidence="8 9">ElP</strain>
    </source>
</reference>
<organism evidence="8 9">
    <name type="scientific">Tautonia plasticadhaerens</name>
    <dbReference type="NCBI Taxonomy" id="2527974"/>
    <lineage>
        <taxon>Bacteria</taxon>
        <taxon>Pseudomonadati</taxon>
        <taxon>Planctomycetota</taxon>
        <taxon>Planctomycetia</taxon>
        <taxon>Isosphaerales</taxon>
        <taxon>Isosphaeraceae</taxon>
        <taxon>Tautonia</taxon>
    </lineage>
</organism>
<keyword evidence="9" id="KW-1185">Reference proteome</keyword>
<dbReference type="PIRSF" id="PIRSF015957">
    <property type="entry name" value="UCP015957"/>
    <property type="match status" value="1"/>
</dbReference>
<dbReference type="KEGG" id="tpla:ElP_58910"/>
<dbReference type="EMBL" id="CP036426">
    <property type="protein sequence ID" value="QDV37944.1"/>
    <property type="molecule type" value="Genomic_DNA"/>
</dbReference>
<dbReference type="Proteomes" id="UP000317835">
    <property type="component" value="Chromosome"/>
</dbReference>
<dbReference type="AlphaFoldDB" id="A0A518HAR7"/>
<dbReference type="Pfam" id="PF04476">
    <property type="entry name" value="4HFCP_synth"/>
    <property type="match status" value="1"/>
</dbReference>
<evidence type="ECO:0000256" key="5">
    <source>
        <dbReference type="ARBA" id="ARBA00032523"/>
    </source>
</evidence>
<evidence type="ECO:0000256" key="4">
    <source>
        <dbReference type="ARBA" id="ARBA00023270"/>
    </source>
</evidence>
<comment type="catalytic activity">
    <reaction evidence="6">
        <text>2 D-glyceraldehyde 3-phosphate = 4-(hydroxymethyl)-2-furancarboxaldehyde phosphate + phosphate + 2 H2O</text>
        <dbReference type="Rhea" id="RHEA:43536"/>
        <dbReference type="ChEBI" id="CHEBI:15377"/>
        <dbReference type="ChEBI" id="CHEBI:43474"/>
        <dbReference type="ChEBI" id="CHEBI:59776"/>
        <dbReference type="ChEBI" id="CHEBI:83407"/>
        <dbReference type="EC" id="4.2.3.153"/>
    </reaction>
</comment>
<evidence type="ECO:0000313" key="8">
    <source>
        <dbReference type="EMBL" id="QDV37944.1"/>
    </source>
</evidence>
<evidence type="ECO:0000313" key="9">
    <source>
        <dbReference type="Proteomes" id="UP000317835"/>
    </source>
</evidence>
<dbReference type="RefSeq" id="WP_197446455.1">
    <property type="nucleotide sequence ID" value="NZ_CP036426.1"/>
</dbReference>
<comment type="function">
    <text evidence="1">Catalyzes the formation of 4-(hydroxymethyl)-2-furancarboxaldehyde phosphate (4-HFC-P) from two molecules of glyceraldehyde-3-P (GA-3-P).</text>
</comment>
<evidence type="ECO:0000256" key="7">
    <source>
        <dbReference type="PIRSR" id="PIRSR015957-1"/>
    </source>
</evidence>
<dbReference type="GO" id="GO:0016829">
    <property type="term" value="F:lyase activity"/>
    <property type="evidence" value="ECO:0007669"/>
    <property type="project" value="UniProtKB-KW"/>
</dbReference>
<dbReference type="EC" id="4.2.3.153" evidence="2"/>
<dbReference type="InterPro" id="IPR007565">
    <property type="entry name" value="4HFCP_synth"/>
</dbReference>
<evidence type="ECO:0000256" key="6">
    <source>
        <dbReference type="ARBA" id="ARBA00047628"/>
    </source>
</evidence>
<sequence length="259" mass="26701">MTDRPGGVVFPGPTPGPGLLVSVRSAGEAVEALLGGASVVDVKEPSRGPLGCADPGAWRAVEAAVSGRVPVSVALGELREWADRPPPDLGAFGGIAFRKVGLSGLVGHDWGGLWDRVRLAFGPGPGWVSVAYVDHDRAGAPSPSAVRDASIARPECVGLLLDTWDKSRPADYSGFSPSWFDPIRRSGRFVALAGGLVLGDFGRLSALRPDLLAVRGAACEGGDRGGAVCRSRVKGLVEASRRTAPIPMPVAWGARASIG</sequence>
<keyword evidence="4" id="KW-0704">Schiff base</keyword>